<accession>A0AAE9XQ36</accession>
<gene>
    <name evidence="2" type="ORF">PH603_09915</name>
</gene>
<feature type="chain" id="PRO_5042247254" evidence="1">
    <location>
        <begin position="31"/>
        <end position="201"/>
    </location>
</feature>
<dbReference type="RefSeq" id="WP_289502306.1">
    <property type="nucleotide sequence ID" value="NZ_CP116805.1"/>
</dbReference>
<feature type="signal peptide" evidence="1">
    <location>
        <begin position="1"/>
        <end position="30"/>
    </location>
</feature>
<protein>
    <submittedName>
        <fullName evidence="2">Uncharacterized protein</fullName>
    </submittedName>
</protein>
<keyword evidence="3" id="KW-1185">Reference proteome</keyword>
<organism evidence="2 3">
    <name type="scientific">Gimibacter soli</name>
    <dbReference type="NCBI Taxonomy" id="3024400"/>
    <lineage>
        <taxon>Bacteria</taxon>
        <taxon>Pseudomonadati</taxon>
        <taxon>Pseudomonadota</taxon>
        <taxon>Alphaproteobacteria</taxon>
        <taxon>Kordiimonadales</taxon>
        <taxon>Temperatibacteraceae</taxon>
        <taxon>Gimibacter</taxon>
    </lineage>
</organism>
<reference evidence="2" key="1">
    <citation type="submission" date="2023-01" db="EMBL/GenBank/DDBJ databases">
        <title>The genome sequence of Kordiimonadaceae bacterium 6D33.</title>
        <authorList>
            <person name="Liu Y."/>
        </authorList>
    </citation>
    <scope>NUCLEOTIDE SEQUENCE</scope>
    <source>
        <strain evidence="2">6D33</strain>
    </source>
</reference>
<dbReference type="KEGG" id="gso:PH603_09915"/>
<evidence type="ECO:0000256" key="1">
    <source>
        <dbReference type="SAM" id="SignalP"/>
    </source>
</evidence>
<evidence type="ECO:0000313" key="2">
    <source>
        <dbReference type="EMBL" id="WCL52855.1"/>
    </source>
</evidence>
<keyword evidence="1" id="KW-0732">Signal</keyword>
<sequence>MKLGSRLMRSLGQGVLAGGLLTAFTLPAAAQSASLIDDKVIAEIREILAHPVVQMTVRSQNRKYGNLAQSEIDKLDAQWVQERQQDDQPLIAAALNNPASMYLTQIQAESLGLFTEIFITDQNGLNAGQSSITSDYWQGDEAKFKNTFGVGPSAVFVDEPERDDDTKTVRSQANVTITDESGRAIGHATFEVNLTELARRQ</sequence>
<dbReference type="EMBL" id="CP116805">
    <property type="protein sequence ID" value="WCL52855.1"/>
    <property type="molecule type" value="Genomic_DNA"/>
</dbReference>
<proteinExistence type="predicted"/>
<evidence type="ECO:0000313" key="3">
    <source>
        <dbReference type="Proteomes" id="UP001217500"/>
    </source>
</evidence>
<dbReference type="Proteomes" id="UP001217500">
    <property type="component" value="Chromosome"/>
</dbReference>
<dbReference type="AlphaFoldDB" id="A0AAE9XQ36"/>
<name>A0AAE9XQ36_9PROT</name>